<keyword evidence="1" id="KW-0812">Transmembrane</keyword>
<keyword evidence="1" id="KW-1133">Transmembrane helix</keyword>
<organism evidence="2 3">
    <name type="scientific">Shouchella xiaoxiensis</name>
    <dbReference type="NCBI Taxonomy" id="766895"/>
    <lineage>
        <taxon>Bacteria</taxon>
        <taxon>Bacillati</taxon>
        <taxon>Bacillota</taxon>
        <taxon>Bacilli</taxon>
        <taxon>Bacillales</taxon>
        <taxon>Bacillaceae</taxon>
        <taxon>Shouchella</taxon>
    </lineage>
</organism>
<evidence type="ECO:0000313" key="3">
    <source>
        <dbReference type="Proteomes" id="UP001179280"/>
    </source>
</evidence>
<keyword evidence="1" id="KW-0472">Membrane</keyword>
<dbReference type="Proteomes" id="UP001179280">
    <property type="component" value="Unassembled WGS sequence"/>
</dbReference>
<comment type="caution">
    <text evidence="2">The sequence shown here is derived from an EMBL/GenBank/DDBJ whole genome shotgun (WGS) entry which is preliminary data.</text>
</comment>
<dbReference type="RefSeq" id="WP_275582733.1">
    <property type="nucleotide sequence ID" value="NZ_JAFBCV010000017.1"/>
</dbReference>
<name>A0ABS2T045_9BACI</name>
<protein>
    <submittedName>
        <fullName evidence="2">Uncharacterized protein</fullName>
    </submittedName>
</protein>
<gene>
    <name evidence="2" type="ORF">JOC54_004104</name>
</gene>
<sequence length="42" mass="5052">MTAVTTRFRKWSAWIRYSALAVGSACFVLTFVFSIVMKWFWW</sequence>
<feature type="transmembrane region" description="Helical" evidence="1">
    <location>
        <begin position="17"/>
        <end position="41"/>
    </location>
</feature>
<proteinExistence type="predicted"/>
<accession>A0ABS2T045</accession>
<dbReference type="EMBL" id="JAFBCV010000017">
    <property type="protein sequence ID" value="MBM7840811.1"/>
    <property type="molecule type" value="Genomic_DNA"/>
</dbReference>
<reference evidence="2" key="1">
    <citation type="submission" date="2021-01" db="EMBL/GenBank/DDBJ databases">
        <title>Genomic Encyclopedia of Type Strains, Phase IV (KMG-IV): sequencing the most valuable type-strain genomes for metagenomic binning, comparative biology and taxonomic classification.</title>
        <authorList>
            <person name="Goeker M."/>
        </authorList>
    </citation>
    <scope>NUCLEOTIDE SEQUENCE</scope>
    <source>
        <strain evidence="2">DSM 21943</strain>
    </source>
</reference>
<evidence type="ECO:0000256" key="1">
    <source>
        <dbReference type="SAM" id="Phobius"/>
    </source>
</evidence>
<evidence type="ECO:0000313" key="2">
    <source>
        <dbReference type="EMBL" id="MBM7840811.1"/>
    </source>
</evidence>
<keyword evidence="3" id="KW-1185">Reference proteome</keyword>